<sequence>MPQLDLFQDLSSISGVHHNITIEPELADVTEGVAKNFICSVYHLCQNENLTITWNYENMQVTEWNKTLSGLDQMTYSNIAFLGAKEDHGKKLICTAKSSGRDIMASVVLNVQNPVLAGLETIGLYILVPSLVILLVCILAGVIICKKRQR</sequence>
<keyword evidence="1" id="KW-0472">Membrane</keyword>
<accession>A0ABQ8L7W5</accession>
<evidence type="ECO:0000313" key="4">
    <source>
        <dbReference type="Proteomes" id="UP000830375"/>
    </source>
</evidence>
<evidence type="ECO:0000313" key="3">
    <source>
        <dbReference type="EMBL" id="KAI2646836.1"/>
    </source>
</evidence>
<protein>
    <submittedName>
        <fullName evidence="3">Sialoadhesin</fullName>
    </submittedName>
</protein>
<evidence type="ECO:0000256" key="1">
    <source>
        <dbReference type="SAM" id="Phobius"/>
    </source>
</evidence>
<gene>
    <name evidence="3" type="ORF">H4Q32_029249</name>
</gene>
<reference evidence="3 4" key="1">
    <citation type="submission" date="2022-01" db="EMBL/GenBank/DDBJ databases">
        <title>A high-quality chromosome-level genome assembly of rohu carp, Labeo rohita.</title>
        <authorList>
            <person name="Arick M.A. II"/>
            <person name="Hsu C.-Y."/>
            <person name="Magbanua Z."/>
            <person name="Pechanova O."/>
            <person name="Grover C."/>
            <person name="Miller E."/>
            <person name="Thrash A."/>
            <person name="Ezzel L."/>
            <person name="Alam S."/>
            <person name="Benzie J."/>
            <person name="Hamilton M."/>
            <person name="Karsi A."/>
            <person name="Lawrence M.L."/>
            <person name="Peterson D.G."/>
        </authorList>
    </citation>
    <scope>NUCLEOTIDE SEQUENCE [LARGE SCALE GENOMIC DNA]</scope>
    <source>
        <strain evidence="4">BAU-BD-2019</strain>
        <tissue evidence="3">Blood</tissue>
    </source>
</reference>
<keyword evidence="1" id="KW-1133">Transmembrane helix</keyword>
<feature type="transmembrane region" description="Helical" evidence="1">
    <location>
        <begin position="122"/>
        <end position="145"/>
    </location>
</feature>
<comment type="caution">
    <text evidence="3">The sequence shown here is derived from an EMBL/GenBank/DDBJ whole genome shotgun (WGS) entry which is preliminary data.</text>
</comment>
<dbReference type="InterPro" id="IPR007110">
    <property type="entry name" value="Ig-like_dom"/>
</dbReference>
<keyword evidence="4" id="KW-1185">Reference proteome</keyword>
<dbReference type="EMBL" id="JACTAM010000807">
    <property type="protein sequence ID" value="KAI2646836.1"/>
    <property type="molecule type" value="Genomic_DNA"/>
</dbReference>
<dbReference type="PROSITE" id="PS50835">
    <property type="entry name" value="IG_LIKE"/>
    <property type="match status" value="1"/>
</dbReference>
<dbReference type="SUPFAM" id="SSF48726">
    <property type="entry name" value="Immunoglobulin"/>
    <property type="match status" value="1"/>
</dbReference>
<evidence type="ECO:0000259" key="2">
    <source>
        <dbReference type="PROSITE" id="PS50835"/>
    </source>
</evidence>
<proteinExistence type="predicted"/>
<feature type="domain" description="Ig-like" evidence="2">
    <location>
        <begin position="2"/>
        <end position="110"/>
    </location>
</feature>
<organism evidence="3 4">
    <name type="scientific">Labeo rohita</name>
    <name type="common">Indian major carp</name>
    <name type="synonym">Cyprinus rohita</name>
    <dbReference type="NCBI Taxonomy" id="84645"/>
    <lineage>
        <taxon>Eukaryota</taxon>
        <taxon>Metazoa</taxon>
        <taxon>Chordata</taxon>
        <taxon>Craniata</taxon>
        <taxon>Vertebrata</taxon>
        <taxon>Euteleostomi</taxon>
        <taxon>Actinopterygii</taxon>
        <taxon>Neopterygii</taxon>
        <taxon>Teleostei</taxon>
        <taxon>Ostariophysi</taxon>
        <taxon>Cypriniformes</taxon>
        <taxon>Cyprinidae</taxon>
        <taxon>Labeoninae</taxon>
        <taxon>Labeonini</taxon>
        <taxon>Labeo</taxon>
    </lineage>
</organism>
<dbReference type="Proteomes" id="UP000830375">
    <property type="component" value="Unassembled WGS sequence"/>
</dbReference>
<name>A0ABQ8L7W5_LABRO</name>
<dbReference type="InterPro" id="IPR013783">
    <property type="entry name" value="Ig-like_fold"/>
</dbReference>
<dbReference type="InterPro" id="IPR036179">
    <property type="entry name" value="Ig-like_dom_sf"/>
</dbReference>
<keyword evidence="1" id="KW-0812">Transmembrane</keyword>
<dbReference type="Gene3D" id="2.60.40.10">
    <property type="entry name" value="Immunoglobulins"/>
    <property type="match status" value="1"/>
</dbReference>